<protein>
    <submittedName>
        <fullName evidence="3">Secreted protein</fullName>
    </submittedName>
</protein>
<dbReference type="WBParaSite" id="HCON_00117930-00001">
    <property type="protein sequence ID" value="HCON_00117930-00001"/>
    <property type="gene ID" value="HCON_00117930"/>
</dbReference>
<feature type="signal peptide" evidence="1">
    <location>
        <begin position="1"/>
        <end position="16"/>
    </location>
</feature>
<keyword evidence="1" id="KW-0732">Signal</keyword>
<evidence type="ECO:0000256" key="1">
    <source>
        <dbReference type="SAM" id="SignalP"/>
    </source>
</evidence>
<reference evidence="3" key="1">
    <citation type="submission" date="2020-12" db="UniProtKB">
        <authorList>
            <consortium name="WormBaseParasite"/>
        </authorList>
    </citation>
    <scope>IDENTIFICATION</scope>
    <source>
        <strain evidence="3">MHco3</strain>
    </source>
</reference>
<keyword evidence="2" id="KW-1185">Reference proteome</keyword>
<sequence length="159" mass="17866">MPYLLVLLSIFYHGHASITSSSTATIAGSQFDETSQTVSIDESGNIGQNIDTLSQNGGDHVRRYPVSTWPQIFNNYPYRIPYYDNSLLFNGYGPYSLNGIDPAMQRLPFGTPILPQQRINPYLWRNTFTGVPTDSDIQFSYLMGHPHAAMAYQGMIFKS</sequence>
<dbReference type="AlphaFoldDB" id="A0A7I4YMX1"/>
<proteinExistence type="predicted"/>
<feature type="chain" id="PRO_5029511445" evidence="1">
    <location>
        <begin position="17"/>
        <end position="159"/>
    </location>
</feature>
<accession>A0A7I4YMX1</accession>
<dbReference type="OMA" id="RINPYLW"/>
<dbReference type="OrthoDB" id="5802375at2759"/>
<name>A0A7I4YMX1_HAECO</name>
<evidence type="ECO:0000313" key="2">
    <source>
        <dbReference type="Proteomes" id="UP000025227"/>
    </source>
</evidence>
<dbReference type="Proteomes" id="UP000025227">
    <property type="component" value="Unplaced"/>
</dbReference>
<evidence type="ECO:0000313" key="3">
    <source>
        <dbReference type="WBParaSite" id="HCON_00117930-00001"/>
    </source>
</evidence>
<organism evidence="2 3">
    <name type="scientific">Haemonchus contortus</name>
    <name type="common">Barber pole worm</name>
    <dbReference type="NCBI Taxonomy" id="6289"/>
    <lineage>
        <taxon>Eukaryota</taxon>
        <taxon>Metazoa</taxon>
        <taxon>Ecdysozoa</taxon>
        <taxon>Nematoda</taxon>
        <taxon>Chromadorea</taxon>
        <taxon>Rhabditida</taxon>
        <taxon>Rhabditina</taxon>
        <taxon>Rhabditomorpha</taxon>
        <taxon>Strongyloidea</taxon>
        <taxon>Trichostrongylidae</taxon>
        <taxon>Haemonchus</taxon>
    </lineage>
</organism>